<evidence type="ECO:0000256" key="3">
    <source>
        <dbReference type="ARBA" id="ARBA00023125"/>
    </source>
</evidence>
<evidence type="ECO:0000313" key="6">
    <source>
        <dbReference type="Proteomes" id="UP000740727"/>
    </source>
</evidence>
<keyword evidence="2" id="KW-0226">DNA condensation</keyword>
<gene>
    <name evidence="5" type="ORF">EBT44_05950</name>
</gene>
<accession>A0A965GDH9</accession>
<evidence type="ECO:0000256" key="4">
    <source>
        <dbReference type="RuleBase" id="RU003939"/>
    </source>
</evidence>
<evidence type="ECO:0000256" key="1">
    <source>
        <dbReference type="ARBA" id="ARBA00010529"/>
    </source>
</evidence>
<protein>
    <submittedName>
        <fullName evidence="5">HU family DNA-binding protein</fullName>
    </submittedName>
</protein>
<dbReference type="SUPFAM" id="SSF47729">
    <property type="entry name" value="IHF-like DNA-binding proteins"/>
    <property type="match status" value="1"/>
</dbReference>
<proteinExistence type="inferred from homology"/>
<dbReference type="Proteomes" id="UP000740727">
    <property type="component" value="Unassembled WGS sequence"/>
</dbReference>
<reference evidence="5" key="1">
    <citation type="submission" date="2018-10" db="EMBL/GenBank/DDBJ databases">
        <title>Iterative Subtractive Binning of Freshwater Chronoseries Metagenomes Recovers Nearly Complete Genomes from over Four Hundred Novel Species.</title>
        <authorList>
            <person name="Rodriguez-R L.M."/>
            <person name="Tsementzi D."/>
            <person name="Luo C."/>
            <person name="Konstantinidis K.T."/>
        </authorList>
    </citation>
    <scope>NUCLEOTIDE SEQUENCE</scope>
    <source>
        <strain evidence="5">WB5_2A_028</strain>
    </source>
</reference>
<dbReference type="PRINTS" id="PR01727">
    <property type="entry name" value="DNABINDINGHU"/>
</dbReference>
<dbReference type="PROSITE" id="PS00045">
    <property type="entry name" value="HISTONE_LIKE"/>
    <property type="match status" value="1"/>
</dbReference>
<dbReference type="PANTHER" id="PTHR33175">
    <property type="entry name" value="DNA-BINDING PROTEIN HU"/>
    <property type="match status" value="1"/>
</dbReference>
<evidence type="ECO:0000256" key="2">
    <source>
        <dbReference type="ARBA" id="ARBA00023067"/>
    </source>
</evidence>
<sequence length="74" mass="7723">MNKGELVAAAAERTKMPASQVDNVLKAIIDSIQAALVKGDKVAIPGFASFEVVSRPARQGRNPRTGETMTIAAG</sequence>
<dbReference type="GO" id="GO:0003677">
    <property type="term" value="F:DNA binding"/>
    <property type="evidence" value="ECO:0007669"/>
    <property type="project" value="UniProtKB-KW"/>
</dbReference>
<dbReference type="GO" id="GO:0030527">
    <property type="term" value="F:structural constituent of chromatin"/>
    <property type="evidence" value="ECO:0007669"/>
    <property type="project" value="InterPro"/>
</dbReference>
<dbReference type="Gene3D" id="4.10.520.10">
    <property type="entry name" value="IHF-like DNA-binding proteins"/>
    <property type="match status" value="1"/>
</dbReference>
<organism evidence="5 6">
    <name type="scientific">Candidatus Fonsibacter lacus</name>
    <dbReference type="NCBI Taxonomy" id="2576439"/>
    <lineage>
        <taxon>Bacteria</taxon>
        <taxon>Pseudomonadati</taxon>
        <taxon>Pseudomonadota</taxon>
        <taxon>Alphaproteobacteria</taxon>
        <taxon>Candidatus Pelagibacterales</taxon>
        <taxon>Candidatus Pelagibacterales incertae sedis</taxon>
        <taxon>Candidatus Fonsibacter</taxon>
    </lineage>
</organism>
<dbReference type="EMBL" id="RFXN01000110">
    <property type="protein sequence ID" value="NBR94348.1"/>
    <property type="molecule type" value="Genomic_DNA"/>
</dbReference>
<dbReference type="AlphaFoldDB" id="A0A965GDH9"/>
<comment type="caution">
    <text evidence="5">The sequence shown here is derived from an EMBL/GenBank/DDBJ whole genome shotgun (WGS) entry which is preliminary data.</text>
</comment>
<name>A0A965GDH9_9PROT</name>
<keyword evidence="3 5" id="KW-0238">DNA-binding</keyword>
<feature type="non-terminal residue" evidence="5">
    <location>
        <position position="74"/>
    </location>
</feature>
<dbReference type="SMART" id="SM00411">
    <property type="entry name" value="BHL"/>
    <property type="match status" value="1"/>
</dbReference>
<dbReference type="Pfam" id="PF00216">
    <property type="entry name" value="Bac_DNA_binding"/>
    <property type="match status" value="1"/>
</dbReference>
<dbReference type="InterPro" id="IPR020816">
    <property type="entry name" value="Histone-like_DNA-bd_CS"/>
</dbReference>
<dbReference type="PANTHER" id="PTHR33175:SF3">
    <property type="entry name" value="DNA-BINDING PROTEIN HU-BETA"/>
    <property type="match status" value="1"/>
</dbReference>
<dbReference type="InterPro" id="IPR010992">
    <property type="entry name" value="IHF-like_DNA-bd_dom_sf"/>
</dbReference>
<dbReference type="InterPro" id="IPR000119">
    <property type="entry name" value="Hist_DNA-bd"/>
</dbReference>
<comment type="similarity">
    <text evidence="1 4">Belongs to the bacterial histone-like protein family.</text>
</comment>
<evidence type="ECO:0000313" key="5">
    <source>
        <dbReference type="EMBL" id="NBR94348.1"/>
    </source>
</evidence>
<dbReference type="CDD" id="cd13831">
    <property type="entry name" value="HU"/>
    <property type="match status" value="1"/>
</dbReference>
<dbReference type="GO" id="GO:0030261">
    <property type="term" value="P:chromosome condensation"/>
    <property type="evidence" value="ECO:0007669"/>
    <property type="project" value="UniProtKB-KW"/>
</dbReference>